<dbReference type="Pfam" id="PF00460">
    <property type="entry name" value="Flg_bb_rod"/>
    <property type="match status" value="1"/>
</dbReference>
<feature type="domain" description="Flagellar hook protein FlgE/F/G-like D1" evidence="7">
    <location>
        <begin position="91"/>
        <end position="191"/>
    </location>
</feature>
<dbReference type="GO" id="GO:0009425">
    <property type="term" value="C:bacterial-type flagellum basal body"/>
    <property type="evidence" value="ECO:0007669"/>
    <property type="project" value="UniProtKB-SubCell"/>
</dbReference>
<dbReference type="EMBL" id="AWTC01000008">
    <property type="protein sequence ID" value="EST11940.1"/>
    <property type="molecule type" value="Genomic_DNA"/>
</dbReference>
<dbReference type="InterPro" id="IPR020013">
    <property type="entry name" value="Flagellar_FlgE/F/G"/>
</dbReference>
<dbReference type="SUPFAM" id="SSF117143">
    <property type="entry name" value="Flagellar hook protein flgE"/>
    <property type="match status" value="1"/>
</dbReference>
<evidence type="ECO:0000256" key="1">
    <source>
        <dbReference type="ARBA" id="ARBA00004117"/>
    </source>
</evidence>
<dbReference type="InterPro" id="IPR037925">
    <property type="entry name" value="FlgE/F/G-like"/>
</dbReference>
<comment type="subcellular location">
    <subcellularLocation>
        <location evidence="1 4">Bacterial flagellum basal body</location>
    </subcellularLocation>
</comment>
<dbReference type="GO" id="GO:0071978">
    <property type="term" value="P:bacterial-type flagellum-dependent swarming motility"/>
    <property type="evidence" value="ECO:0007669"/>
    <property type="project" value="TreeGrafter"/>
</dbReference>
<dbReference type="PATRIC" id="fig|1395513.3.peg.1994"/>
<dbReference type="InterPro" id="IPR010930">
    <property type="entry name" value="Flg_bb/hook_C_dom"/>
</dbReference>
<dbReference type="PANTHER" id="PTHR30435:SF1">
    <property type="entry name" value="FLAGELLAR HOOK PROTEIN FLGE"/>
    <property type="match status" value="1"/>
</dbReference>
<comment type="caution">
    <text evidence="8">The sequence shown here is derived from an EMBL/GenBank/DDBJ whole genome shotgun (WGS) entry which is preliminary data.</text>
</comment>
<dbReference type="AlphaFoldDB" id="V6IXC3"/>
<evidence type="ECO:0000313" key="9">
    <source>
        <dbReference type="Proteomes" id="UP000018296"/>
    </source>
</evidence>
<dbReference type="GO" id="GO:0009424">
    <property type="term" value="C:bacterial-type flagellum hook"/>
    <property type="evidence" value="ECO:0007669"/>
    <property type="project" value="TreeGrafter"/>
</dbReference>
<name>V6IXC3_9BACL</name>
<organism evidence="8 9">
    <name type="scientific">Sporolactobacillus laevolacticus DSM 442</name>
    <dbReference type="NCBI Taxonomy" id="1395513"/>
    <lineage>
        <taxon>Bacteria</taxon>
        <taxon>Bacillati</taxon>
        <taxon>Bacillota</taxon>
        <taxon>Bacilli</taxon>
        <taxon>Bacillales</taxon>
        <taxon>Sporolactobacillaceae</taxon>
        <taxon>Sporolactobacillus</taxon>
    </lineage>
</organism>
<dbReference type="PROSITE" id="PS00588">
    <property type="entry name" value="FLAGELLA_BB_ROD"/>
    <property type="match status" value="1"/>
</dbReference>
<evidence type="ECO:0000259" key="5">
    <source>
        <dbReference type="Pfam" id="PF00460"/>
    </source>
</evidence>
<dbReference type="Pfam" id="PF22692">
    <property type="entry name" value="LlgE_F_G_D1"/>
    <property type="match status" value="1"/>
</dbReference>
<feature type="domain" description="Flagellar basal body rod protein N-terminal" evidence="5">
    <location>
        <begin position="7"/>
        <end position="37"/>
    </location>
</feature>
<comment type="function">
    <text evidence="4">A flexible structure which links the flagellar filament to the drive apparatus in the basal body.</text>
</comment>
<dbReference type="InterPro" id="IPR053967">
    <property type="entry name" value="LlgE_F_G-like_D1"/>
</dbReference>
<proteinExistence type="inferred from homology"/>
<gene>
    <name evidence="8" type="primary">flgG</name>
    <name evidence="8" type="ORF">P343_09890</name>
</gene>
<evidence type="ECO:0000259" key="6">
    <source>
        <dbReference type="Pfam" id="PF06429"/>
    </source>
</evidence>
<dbReference type="InterPro" id="IPR019776">
    <property type="entry name" value="Flagellar_basal_body_rod_CS"/>
</dbReference>
<dbReference type="eggNOG" id="COG4786">
    <property type="taxonomic scope" value="Bacteria"/>
</dbReference>
<accession>V6IXC3</accession>
<evidence type="ECO:0000256" key="3">
    <source>
        <dbReference type="ARBA" id="ARBA00023143"/>
    </source>
</evidence>
<evidence type="ECO:0000256" key="4">
    <source>
        <dbReference type="RuleBase" id="RU362116"/>
    </source>
</evidence>
<evidence type="ECO:0000313" key="8">
    <source>
        <dbReference type="EMBL" id="EST11940.1"/>
    </source>
</evidence>
<keyword evidence="8" id="KW-0969">Cilium</keyword>
<reference evidence="8 9" key="1">
    <citation type="journal article" date="2013" name="Genome Announc.">
        <title>Genome Sequence of Sporolactobacillus laevolacticus DSM442, an Efficient Polymer-Grade D-Lactate Producer from Agricultural Waste Cottonseed as a Nitrogen Source.</title>
        <authorList>
            <person name="Wang H."/>
            <person name="Wang L."/>
            <person name="Ju J."/>
            <person name="Yu B."/>
            <person name="Ma Y."/>
        </authorList>
    </citation>
    <scope>NUCLEOTIDE SEQUENCE [LARGE SCALE GENOMIC DNA]</scope>
    <source>
        <strain evidence="8 9">DSM 442</strain>
    </source>
</reference>
<dbReference type="NCBIfam" id="TIGR03506">
    <property type="entry name" value="FlgEFG_subfam"/>
    <property type="match status" value="2"/>
</dbReference>
<dbReference type="RefSeq" id="WP_023510234.1">
    <property type="nucleotide sequence ID" value="NZ_AWTC01000008.1"/>
</dbReference>
<evidence type="ECO:0000259" key="7">
    <source>
        <dbReference type="Pfam" id="PF22692"/>
    </source>
</evidence>
<dbReference type="GO" id="GO:0005829">
    <property type="term" value="C:cytosol"/>
    <property type="evidence" value="ECO:0007669"/>
    <property type="project" value="TreeGrafter"/>
</dbReference>
<feature type="domain" description="Flagellar basal-body/hook protein C-terminal" evidence="6">
    <location>
        <begin position="246"/>
        <end position="290"/>
    </location>
</feature>
<comment type="similarity">
    <text evidence="2 4">Belongs to the flagella basal body rod proteins family.</text>
</comment>
<keyword evidence="8" id="KW-0966">Cell projection</keyword>
<dbReference type="STRING" id="1395513.P343_09890"/>
<dbReference type="InterPro" id="IPR001444">
    <property type="entry name" value="Flag_bb_rod_N"/>
</dbReference>
<dbReference type="PANTHER" id="PTHR30435">
    <property type="entry name" value="FLAGELLAR PROTEIN"/>
    <property type="match status" value="1"/>
</dbReference>
<evidence type="ECO:0000256" key="2">
    <source>
        <dbReference type="ARBA" id="ARBA00009677"/>
    </source>
</evidence>
<protein>
    <recommendedName>
        <fullName evidence="4">Flagellar hook protein FlgE</fullName>
    </recommendedName>
</protein>
<keyword evidence="8" id="KW-0282">Flagellum</keyword>
<keyword evidence="9" id="KW-1185">Reference proteome</keyword>
<sequence length="292" mass="31374">MSMLRSLQSGISGLKGFQTELDVVGNNIANVNTTGFKKSRISFADAMNDTLSHAQKSQNGEQVGLGTNVGAIDTLHTNGVVNRTSNPLDVAINGSGYFILSSPDHPSTDPNLFTRDGSFHLNNNGFLVNANGLFVQGRLRDSITGEVVPPFGSTVLLDNIKLPKQADLLGDNSGKKLIVSSVSISDDGIVRYRLTGDDEDHEAGPIALARFPNPQGLEKMGNNIYQDNAASGDDLYDLNTEKKIIAGALEASNVDLTDEMTELINAQRAYQSNARVITSADQILQELVQLKR</sequence>
<dbReference type="Pfam" id="PF06429">
    <property type="entry name" value="Flg_bbr_C"/>
    <property type="match status" value="1"/>
</dbReference>
<dbReference type="Proteomes" id="UP000018296">
    <property type="component" value="Unassembled WGS sequence"/>
</dbReference>
<keyword evidence="3 4" id="KW-0975">Bacterial flagellum</keyword>